<dbReference type="Gene3D" id="3.40.50.150">
    <property type="entry name" value="Vaccinia Virus protein VP39"/>
    <property type="match status" value="2"/>
</dbReference>
<dbReference type="PANTHER" id="PTHR43591">
    <property type="entry name" value="METHYLTRANSFERASE"/>
    <property type="match status" value="1"/>
</dbReference>
<keyword evidence="3" id="KW-0808">Transferase</keyword>
<dbReference type="InterPro" id="IPR029063">
    <property type="entry name" value="SAM-dependent_MTases_sf"/>
</dbReference>
<accession>A0ABT3H478</accession>
<comment type="caution">
    <text evidence="3">The sequence shown here is derived from an EMBL/GenBank/DDBJ whole genome shotgun (WGS) entry which is preliminary data.</text>
</comment>
<gene>
    <name evidence="3" type="ORF">OKW52_20145</name>
</gene>
<dbReference type="GO" id="GO:0032259">
    <property type="term" value="P:methylation"/>
    <property type="evidence" value="ECO:0007669"/>
    <property type="project" value="UniProtKB-KW"/>
</dbReference>
<name>A0ABT3H478_9RHOB</name>
<dbReference type="CDD" id="cd02440">
    <property type="entry name" value="AdoMet_MTases"/>
    <property type="match status" value="2"/>
</dbReference>
<keyword evidence="4" id="KW-1185">Reference proteome</keyword>
<reference evidence="3 4" key="1">
    <citation type="submission" date="2022-10" db="EMBL/GenBank/DDBJ databases">
        <title>Pararhodobacter sp. nov., isolated from marine algae.</title>
        <authorList>
            <person name="Choi B.J."/>
            <person name="Kim J.M."/>
            <person name="Lee J.K."/>
            <person name="Choi D.G."/>
            <person name="Jeon C.O."/>
        </authorList>
    </citation>
    <scope>NUCLEOTIDE SEQUENCE [LARGE SCALE GENOMIC DNA]</scope>
    <source>
        <strain evidence="3 4">ZQ420</strain>
    </source>
</reference>
<evidence type="ECO:0000313" key="3">
    <source>
        <dbReference type="EMBL" id="MCW1934500.1"/>
    </source>
</evidence>
<dbReference type="GO" id="GO:0008168">
    <property type="term" value="F:methyltransferase activity"/>
    <property type="evidence" value="ECO:0007669"/>
    <property type="project" value="UniProtKB-KW"/>
</dbReference>
<dbReference type="Pfam" id="PF08241">
    <property type="entry name" value="Methyltransf_11"/>
    <property type="match status" value="1"/>
</dbReference>
<evidence type="ECO:0000259" key="2">
    <source>
        <dbReference type="Pfam" id="PF08241"/>
    </source>
</evidence>
<evidence type="ECO:0000313" key="4">
    <source>
        <dbReference type="Proteomes" id="UP001208938"/>
    </source>
</evidence>
<organism evidence="3 4">
    <name type="scientific">Pararhodobacter zhoushanensis</name>
    <dbReference type="NCBI Taxonomy" id="2479545"/>
    <lineage>
        <taxon>Bacteria</taxon>
        <taxon>Pseudomonadati</taxon>
        <taxon>Pseudomonadota</taxon>
        <taxon>Alphaproteobacteria</taxon>
        <taxon>Rhodobacterales</taxon>
        <taxon>Paracoccaceae</taxon>
        <taxon>Pararhodobacter</taxon>
    </lineage>
</organism>
<feature type="region of interest" description="Disordered" evidence="1">
    <location>
        <begin position="254"/>
        <end position="277"/>
    </location>
</feature>
<keyword evidence="3" id="KW-0489">Methyltransferase</keyword>
<dbReference type="Pfam" id="PF13489">
    <property type="entry name" value="Methyltransf_23"/>
    <property type="match status" value="1"/>
</dbReference>
<dbReference type="InterPro" id="IPR013216">
    <property type="entry name" value="Methyltransf_11"/>
</dbReference>
<proteinExistence type="predicted"/>
<evidence type="ECO:0000256" key="1">
    <source>
        <dbReference type="SAM" id="MobiDB-lite"/>
    </source>
</evidence>
<protein>
    <submittedName>
        <fullName evidence="3">Methyltransferase domain-containing protein</fullName>
    </submittedName>
</protein>
<dbReference type="EMBL" id="JAPDFL010000001">
    <property type="protein sequence ID" value="MCW1934500.1"/>
    <property type="molecule type" value="Genomic_DNA"/>
</dbReference>
<dbReference type="Proteomes" id="UP001208938">
    <property type="component" value="Unassembled WGS sequence"/>
</dbReference>
<dbReference type="RefSeq" id="WP_264507286.1">
    <property type="nucleotide sequence ID" value="NZ_JAPDFL010000001.1"/>
</dbReference>
<feature type="domain" description="Methyltransferase type 11" evidence="2">
    <location>
        <begin position="115"/>
        <end position="163"/>
    </location>
</feature>
<sequence>MALTGRDVDGLCSICGAAGTFVRGDHRSVRESYPCPKCRFTLRWRDQAGVILDEFARGQAVSLDALIAQGLLDAVDIFEPALRGPFVRRFRGLPGYVQSYFTPELPLGSTRDDGVRNEDLTQLTFADDSFDLVITSDVMEHLPDIEAAFSEILRVLRPGGCHVCSIPNDFPFPETTSPRVEIRDGQEINLKPPVYHNSGDGSTCLVYTDYGADLTDLIRSLGGHLSVVRRSGVLETCNTNATFVMRKLGPVTATRQTSRTGAAAPASPTLTTKDHSPMTATKQCPICDGTTFQDFGGRRDARCSTCLGVERTRLMYMALERLGGFEAGKRVLHFAPELGLGRRFLALSGEKYHAVDLDPERYKSKVFTVGKMDMCSDLAGIADDSYDLIVHSHVLEHVPCDVTGVLQQLDRILAPGGLHFLCVPIRGDTTIEDLSPTLTEAARKERFGQEDHVRVFGGKDMQALLAQVWGPGTHLIDPLALFEPDTLRRAAIPAEAWKGVSGHSIFFYRKGGHSPADATSVPVAAAPAPAPAPKAPPSFPKEDVFPGSKITFGLKFLRRDNPWPEFPWGEHAPFMLALDANGRGGREIITREIVDKNVTLMAEVGCFLGGSVRHWLEAKPDLTVIGVDPWDGNWAAYVERMVNHPQMARHVWHMDDAEVARIVQMLRQYGNYGVALNNLRLYKERFIPVRRFSPEALFYLSERQIPLEMIYIDAFKHRDDLDAAYAYYPHAILSGDDWLWPDETGKFVMQDHIKAFAHEHGFEIESSRQTWLLHR</sequence>
<dbReference type="SUPFAM" id="SSF53335">
    <property type="entry name" value="S-adenosyl-L-methionine-dependent methyltransferases"/>
    <property type="match status" value="3"/>
</dbReference>